<sequence>MSEQEVRPLMASGRFSKVRQRFVANVASIRTILANRRTRAKGPHEPLPAGQRPQDFLAILLLAAGFGVVMLDIPAIPWVRALPPEYGVVFSWVTDLGKSNWILWSTGLFCLACLALVNAQVLAVRVRMAGVMIWTYAAFVFYSVALSGLLVVILKWSIGRARPKLYEVAGPVEFSLFAFNSTYTSFPSGHSTTVAAFALALALIFPAWRWLIAAVAFWAAFSRVMVGAHYPSDVAAGLLLGAATTLYCARWMAKRRIGFVLRPGGRIRPIANAFSARAAFRALWNAALGRRSMTAHPAAAQDEK</sequence>
<dbReference type="SUPFAM" id="SSF48317">
    <property type="entry name" value="Acid phosphatase/Vanadium-dependent haloperoxidase"/>
    <property type="match status" value="1"/>
</dbReference>
<dbReference type="OrthoDB" id="9780507at2"/>
<dbReference type="InterPro" id="IPR000326">
    <property type="entry name" value="PAP2/HPO"/>
</dbReference>
<dbReference type="SMART" id="SM00014">
    <property type="entry name" value="acidPPc"/>
    <property type="match status" value="1"/>
</dbReference>
<proteinExistence type="predicted"/>
<feature type="domain" description="Phosphatidic acid phosphatase type 2/haloperoxidase" evidence="2">
    <location>
        <begin position="136"/>
        <end position="249"/>
    </location>
</feature>
<keyword evidence="1" id="KW-0472">Membrane</keyword>
<dbReference type="PANTHER" id="PTHR14969:SF13">
    <property type="entry name" value="AT30094P"/>
    <property type="match status" value="1"/>
</dbReference>
<dbReference type="InterPro" id="IPR036938">
    <property type="entry name" value="PAP2/HPO_sf"/>
</dbReference>
<dbReference type="PANTHER" id="PTHR14969">
    <property type="entry name" value="SPHINGOSINE-1-PHOSPHATE PHOSPHOHYDROLASE"/>
    <property type="match status" value="1"/>
</dbReference>
<dbReference type="Proteomes" id="UP000183900">
    <property type="component" value="Unassembled WGS sequence"/>
</dbReference>
<dbReference type="Gene3D" id="1.20.144.10">
    <property type="entry name" value="Phosphatidic acid phosphatase type 2/haloperoxidase"/>
    <property type="match status" value="1"/>
</dbReference>
<keyword evidence="1" id="KW-0812">Transmembrane</keyword>
<gene>
    <name evidence="3" type="ORF">Ga0061067_11437</name>
</gene>
<reference evidence="4" key="1">
    <citation type="submission" date="2015-08" db="EMBL/GenBank/DDBJ databases">
        <authorList>
            <person name="Varghese N."/>
        </authorList>
    </citation>
    <scope>NUCLEOTIDE SEQUENCE [LARGE SCALE GENOMIC DNA]</scope>
    <source>
        <strain evidence="4">DSM 23407</strain>
    </source>
</reference>
<keyword evidence="4" id="KW-1185">Reference proteome</keyword>
<dbReference type="AlphaFoldDB" id="A0A0K6I9H5"/>
<organism evidence="3 4">
    <name type="scientific">Pannonibacter indicus</name>
    <dbReference type="NCBI Taxonomy" id="466044"/>
    <lineage>
        <taxon>Bacteria</taxon>
        <taxon>Pseudomonadati</taxon>
        <taxon>Pseudomonadota</taxon>
        <taxon>Alphaproteobacteria</taxon>
        <taxon>Hyphomicrobiales</taxon>
        <taxon>Stappiaceae</taxon>
        <taxon>Pannonibacter</taxon>
    </lineage>
</organism>
<evidence type="ECO:0000313" key="4">
    <source>
        <dbReference type="Proteomes" id="UP000183900"/>
    </source>
</evidence>
<name>A0A0K6I9H5_9HYPH</name>
<accession>A0A0K6I9H5</accession>
<feature type="transmembrane region" description="Helical" evidence="1">
    <location>
        <begin position="101"/>
        <end position="124"/>
    </location>
</feature>
<protein>
    <submittedName>
        <fullName evidence="3">Membrane-associated phospholipid phosphatase</fullName>
    </submittedName>
</protein>
<dbReference type="EMBL" id="CYHE01000014">
    <property type="protein sequence ID" value="CUA99668.1"/>
    <property type="molecule type" value="Genomic_DNA"/>
</dbReference>
<evidence type="ECO:0000259" key="2">
    <source>
        <dbReference type="SMART" id="SM00014"/>
    </source>
</evidence>
<feature type="transmembrane region" description="Helical" evidence="1">
    <location>
        <begin position="136"/>
        <end position="158"/>
    </location>
</feature>
<evidence type="ECO:0000256" key="1">
    <source>
        <dbReference type="SAM" id="Phobius"/>
    </source>
</evidence>
<evidence type="ECO:0000313" key="3">
    <source>
        <dbReference type="EMBL" id="CUA99668.1"/>
    </source>
</evidence>
<keyword evidence="1" id="KW-1133">Transmembrane helix</keyword>
<feature type="transmembrane region" description="Helical" evidence="1">
    <location>
        <begin position="56"/>
        <end position="81"/>
    </location>
</feature>
<feature type="transmembrane region" description="Helical" evidence="1">
    <location>
        <begin position="234"/>
        <end position="253"/>
    </location>
</feature>
<dbReference type="Pfam" id="PF01569">
    <property type="entry name" value="PAP2"/>
    <property type="match status" value="1"/>
</dbReference>